<dbReference type="InterPro" id="IPR018062">
    <property type="entry name" value="HTH_AraC-typ_CS"/>
</dbReference>
<evidence type="ECO:0000256" key="2">
    <source>
        <dbReference type="ARBA" id="ARBA00023125"/>
    </source>
</evidence>
<evidence type="ECO:0000256" key="3">
    <source>
        <dbReference type="ARBA" id="ARBA00023163"/>
    </source>
</evidence>
<protein>
    <submittedName>
        <fullName evidence="5">AraC family transcriptional regulator</fullName>
    </submittedName>
</protein>
<sequence length="289" mass="32600">MKLEFETIQPSAGSSFRLLHYTEAEEGGILWHYHPEYELLYIPQGSGRRHIGQHVSHYEGGELLFMGPNLPHLSFSHEQHGPFEQVVVQLRADFLGDTFLQRPELAAVQQLFVRSGQGLSFGPQTRAAVGDALRQMTNQPAPLRLLTLLQVLYQLADATDVTELHADMGSSGGVQVKEQKRLGRIYQYIQEHFAEPITVQDLADVANLSVPAFCRYFKKMTSQTLTNFLQEYRISHARLLLLQDLPITEVSYASGFNNLSHFNRTFRRLTGLTPSAYREQKGATAVLVS</sequence>
<keyword evidence="1" id="KW-0805">Transcription regulation</keyword>
<dbReference type="InterPro" id="IPR009057">
    <property type="entry name" value="Homeodomain-like_sf"/>
</dbReference>
<dbReference type="InterPro" id="IPR014710">
    <property type="entry name" value="RmlC-like_jellyroll"/>
</dbReference>
<dbReference type="GO" id="GO:0003700">
    <property type="term" value="F:DNA-binding transcription factor activity"/>
    <property type="evidence" value="ECO:0007669"/>
    <property type="project" value="InterPro"/>
</dbReference>
<dbReference type="GO" id="GO:0043565">
    <property type="term" value="F:sequence-specific DNA binding"/>
    <property type="evidence" value="ECO:0007669"/>
    <property type="project" value="InterPro"/>
</dbReference>
<dbReference type="AlphaFoldDB" id="A0A4Z0QCH9"/>
<evidence type="ECO:0000256" key="1">
    <source>
        <dbReference type="ARBA" id="ARBA00023015"/>
    </source>
</evidence>
<dbReference type="EMBL" id="SRMB01000003">
    <property type="protein sequence ID" value="TGE26761.1"/>
    <property type="molecule type" value="Genomic_DNA"/>
</dbReference>
<comment type="caution">
    <text evidence="5">The sequence shown here is derived from an EMBL/GenBank/DDBJ whole genome shotgun (WGS) entry which is preliminary data.</text>
</comment>
<dbReference type="InterPro" id="IPR018060">
    <property type="entry name" value="HTH_AraC"/>
</dbReference>
<dbReference type="PROSITE" id="PS01124">
    <property type="entry name" value="HTH_ARAC_FAMILY_2"/>
    <property type="match status" value="1"/>
</dbReference>
<keyword evidence="6" id="KW-1185">Reference proteome</keyword>
<proteinExistence type="predicted"/>
<dbReference type="InterPro" id="IPR011051">
    <property type="entry name" value="RmlC_Cupin_sf"/>
</dbReference>
<dbReference type="PROSITE" id="PS00041">
    <property type="entry name" value="HTH_ARAC_FAMILY_1"/>
    <property type="match status" value="1"/>
</dbReference>
<dbReference type="SMART" id="SM00342">
    <property type="entry name" value="HTH_ARAC"/>
    <property type="match status" value="1"/>
</dbReference>
<dbReference type="OrthoDB" id="792101at2"/>
<dbReference type="Gene3D" id="1.10.10.60">
    <property type="entry name" value="Homeodomain-like"/>
    <property type="match status" value="2"/>
</dbReference>
<dbReference type="SUPFAM" id="SSF46689">
    <property type="entry name" value="Homeodomain-like"/>
    <property type="match status" value="2"/>
</dbReference>
<gene>
    <name evidence="5" type="ORF">E5K02_18480</name>
</gene>
<dbReference type="PANTHER" id="PTHR43280:SF27">
    <property type="entry name" value="TRANSCRIPTIONAL REGULATOR MTLR"/>
    <property type="match status" value="1"/>
</dbReference>
<accession>A0A4Z0QCH9</accession>
<dbReference type="Pfam" id="PF12833">
    <property type="entry name" value="HTH_18"/>
    <property type="match status" value="1"/>
</dbReference>
<name>A0A4Z0QCH9_9BACT</name>
<organism evidence="5 6">
    <name type="scientific">Hymenobacter metallicola</name>
    <dbReference type="NCBI Taxonomy" id="2563114"/>
    <lineage>
        <taxon>Bacteria</taxon>
        <taxon>Pseudomonadati</taxon>
        <taxon>Bacteroidota</taxon>
        <taxon>Cytophagia</taxon>
        <taxon>Cytophagales</taxon>
        <taxon>Hymenobacteraceae</taxon>
        <taxon>Hymenobacter</taxon>
    </lineage>
</organism>
<keyword evidence="2" id="KW-0238">DNA-binding</keyword>
<evidence type="ECO:0000313" key="6">
    <source>
        <dbReference type="Proteomes" id="UP000298471"/>
    </source>
</evidence>
<dbReference type="SUPFAM" id="SSF51182">
    <property type="entry name" value="RmlC-like cupins"/>
    <property type="match status" value="1"/>
</dbReference>
<dbReference type="PANTHER" id="PTHR43280">
    <property type="entry name" value="ARAC-FAMILY TRANSCRIPTIONAL REGULATOR"/>
    <property type="match status" value="1"/>
</dbReference>
<reference evidence="5 6" key="1">
    <citation type="submission" date="2019-04" db="EMBL/GenBank/DDBJ databases">
        <authorList>
            <person name="Feng G."/>
            <person name="Zhang J."/>
            <person name="Zhu H."/>
        </authorList>
    </citation>
    <scope>NUCLEOTIDE SEQUENCE [LARGE SCALE GENOMIC DNA]</scope>
    <source>
        <strain evidence="5 6">9PBR-1</strain>
    </source>
</reference>
<dbReference type="Gene3D" id="2.60.120.10">
    <property type="entry name" value="Jelly Rolls"/>
    <property type="match status" value="1"/>
</dbReference>
<dbReference type="InterPro" id="IPR003313">
    <property type="entry name" value="AraC-bd"/>
</dbReference>
<feature type="domain" description="HTH araC/xylS-type" evidence="4">
    <location>
        <begin position="183"/>
        <end position="280"/>
    </location>
</feature>
<dbReference type="PRINTS" id="PR00032">
    <property type="entry name" value="HTHARAC"/>
</dbReference>
<evidence type="ECO:0000259" key="4">
    <source>
        <dbReference type="PROSITE" id="PS01124"/>
    </source>
</evidence>
<dbReference type="InterPro" id="IPR020449">
    <property type="entry name" value="Tscrpt_reg_AraC-type_HTH"/>
</dbReference>
<dbReference type="RefSeq" id="WP_135396665.1">
    <property type="nucleotide sequence ID" value="NZ_SRMB01000003.1"/>
</dbReference>
<keyword evidence="3" id="KW-0804">Transcription</keyword>
<dbReference type="Proteomes" id="UP000298471">
    <property type="component" value="Unassembled WGS sequence"/>
</dbReference>
<evidence type="ECO:0000313" key="5">
    <source>
        <dbReference type="EMBL" id="TGE26761.1"/>
    </source>
</evidence>
<dbReference type="Pfam" id="PF02311">
    <property type="entry name" value="AraC_binding"/>
    <property type="match status" value="1"/>
</dbReference>